<keyword evidence="13" id="KW-0645">Protease</keyword>
<dbReference type="GO" id="GO:0071555">
    <property type="term" value="P:cell wall organization"/>
    <property type="evidence" value="ECO:0007669"/>
    <property type="project" value="UniProtKB-KW"/>
</dbReference>
<feature type="region of interest" description="Disordered" evidence="10">
    <location>
        <begin position="1"/>
        <end position="22"/>
    </location>
</feature>
<dbReference type="GO" id="GO:0006508">
    <property type="term" value="P:proteolysis"/>
    <property type="evidence" value="ECO:0007669"/>
    <property type="project" value="InterPro"/>
</dbReference>
<dbReference type="InterPro" id="IPR018044">
    <property type="entry name" value="Peptidase_S11"/>
</dbReference>
<dbReference type="InterPro" id="IPR012338">
    <property type="entry name" value="Beta-lactam/transpept-like"/>
</dbReference>
<feature type="active site" description="Acyl-ester intermediate" evidence="7">
    <location>
        <position position="79"/>
    </location>
</feature>
<sequence length="393" mass="41261">MAKPTPSATTKTLPVPRATVDPQVSVGGPQLASMGVVTDLPAGVPAPPRLKDVSWVLADLDTGKVVAAKAAHARLLPASTLKTLTALTLIPKVPATRKVVATQSDANADGTRVGVVPGLPYTGRQLFQGLLMSSGNDAAYALAEAGGGREVTLAAMNERAAYLGAHDTVAKDPSGLDAPGQTSSAYDLALIGRAALQLKDFRAYVTTKQVDFPGRVDPKTKKRATYKIQNHNKLLYNYAGTIGIKNGYTEHANRTYISAVTRGGKTYLLSEMYGLDSSWRPQAAMYDWAFRYGAVAGAVGEMVEPGTVTTPPTPLPSATSPSLAPDAGPGAGGAPVVAGAPAQTDTRPAGRRLDTEQLVEAGIALLVLALTLLFVRRRAVIKRRRAKGRPRHR</sequence>
<name>A0A1H0RPA0_9MICO</name>
<keyword evidence="5" id="KW-0573">Peptidoglycan synthesis</keyword>
<organism evidence="13 14">
    <name type="scientific">Pedococcus dokdonensis</name>
    <dbReference type="NCBI Taxonomy" id="443156"/>
    <lineage>
        <taxon>Bacteria</taxon>
        <taxon>Bacillati</taxon>
        <taxon>Actinomycetota</taxon>
        <taxon>Actinomycetes</taxon>
        <taxon>Micrococcales</taxon>
        <taxon>Intrasporangiaceae</taxon>
        <taxon>Pedococcus</taxon>
    </lineage>
</organism>
<evidence type="ECO:0000256" key="7">
    <source>
        <dbReference type="PIRSR" id="PIRSR618044-1"/>
    </source>
</evidence>
<protein>
    <submittedName>
        <fullName evidence="13">D-alanyl-D-alanine carboxypeptidase (Penicillin-binding protein 5/6)</fullName>
    </submittedName>
</protein>
<dbReference type="PANTHER" id="PTHR21581:SF33">
    <property type="entry name" value="D-ALANYL-D-ALANINE CARBOXYPEPTIDASE DACB"/>
    <property type="match status" value="1"/>
</dbReference>
<keyword evidence="2" id="KW-0732">Signal</keyword>
<feature type="transmembrane region" description="Helical" evidence="11">
    <location>
        <begin position="358"/>
        <end position="375"/>
    </location>
</feature>
<dbReference type="AlphaFoldDB" id="A0A1H0RPA0"/>
<keyword evidence="3" id="KW-0378">Hydrolase</keyword>
<dbReference type="GO" id="GO:0008360">
    <property type="term" value="P:regulation of cell shape"/>
    <property type="evidence" value="ECO:0007669"/>
    <property type="project" value="UniProtKB-KW"/>
</dbReference>
<evidence type="ECO:0000313" key="13">
    <source>
        <dbReference type="EMBL" id="SDP31230.1"/>
    </source>
</evidence>
<keyword evidence="11" id="KW-0472">Membrane</keyword>
<keyword evidence="11" id="KW-1133">Transmembrane helix</keyword>
<reference evidence="14" key="1">
    <citation type="submission" date="2016-10" db="EMBL/GenBank/DDBJ databases">
        <authorList>
            <person name="Varghese N."/>
            <person name="Submissions S."/>
        </authorList>
    </citation>
    <scope>NUCLEOTIDE SEQUENCE [LARGE SCALE GENOMIC DNA]</scope>
    <source>
        <strain evidence="14">DSM 22329</strain>
    </source>
</reference>
<evidence type="ECO:0000256" key="8">
    <source>
        <dbReference type="PIRSR" id="PIRSR618044-2"/>
    </source>
</evidence>
<evidence type="ECO:0000256" key="6">
    <source>
        <dbReference type="ARBA" id="ARBA00023316"/>
    </source>
</evidence>
<evidence type="ECO:0000256" key="1">
    <source>
        <dbReference type="ARBA" id="ARBA00007164"/>
    </source>
</evidence>
<evidence type="ECO:0000256" key="5">
    <source>
        <dbReference type="ARBA" id="ARBA00022984"/>
    </source>
</evidence>
<dbReference type="EMBL" id="LT629711">
    <property type="protein sequence ID" value="SDP31230.1"/>
    <property type="molecule type" value="Genomic_DNA"/>
</dbReference>
<dbReference type="PRINTS" id="PR00725">
    <property type="entry name" value="DADACBPTASE1"/>
</dbReference>
<gene>
    <name evidence="13" type="ORF">SAMN04489867_2040</name>
</gene>
<feature type="compositionally biased region" description="Low complexity" evidence="10">
    <location>
        <begin position="316"/>
        <end position="342"/>
    </location>
</feature>
<keyword evidence="4" id="KW-0133">Cell shape</keyword>
<evidence type="ECO:0000256" key="4">
    <source>
        <dbReference type="ARBA" id="ARBA00022960"/>
    </source>
</evidence>
<evidence type="ECO:0000256" key="10">
    <source>
        <dbReference type="SAM" id="MobiDB-lite"/>
    </source>
</evidence>
<keyword evidence="6" id="KW-0961">Cell wall biogenesis/degradation</keyword>
<evidence type="ECO:0000313" key="14">
    <source>
        <dbReference type="Proteomes" id="UP000199077"/>
    </source>
</evidence>
<evidence type="ECO:0000259" key="12">
    <source>
        <dbReference type="Pfam" id="PF00768"/>
    </source>
</evidence>
<feature type="domain" description="Peptidase S11 D-alanyl-D-alanine carboxypeptidase A N-terminal" evidence="12">
    <location>
        <begin position="46"/>
        <end position="265"/>
    </location>
</feature>
<feature type="binding site" evidence="8">
    <location>
        <position position="245"/>
    </location>
    <ligand>
        <name>substrate</name>
    </ligand>
</feature>
<accession>A0A1H0RPA0</accession>
<dbReference type="GO" id="GO:0009252">
    <property type="term" value="P:peptidoglycan biosynthetic process"/>
    <property type="evidence" value="ECO:0007669"/>
    <property type="project" value="UniProtKB-KW"/>
</dbReference>
<feature type="compositionally biased region" description="Polar residues" evidence="10">
    <location>
        <begin position="1"/>
        <end position="12"/>
    </location>
</feature>
<proteinExistence type="inferred from homology"/>
<keyword evidence="14" id="KW-1185">Reference proteome</keyword>
<dbReference type="Gene3D" id="3.40.710.10">
    <property type="entry name" value="DD-peptidase/beta-lactamase superfamily"/>
    <property type="match status" value="1"/>
</dbReference>
<dbReference type="InterPro" id="IPR001967">
    <property type="entry name" value="Peptidase_S11_N"/>
</dbReference>
<dbReference type="GO" id="GO:0009002">
    <property type="term" value="F:serine-type D-Ala-D-Ala carboxypeptidase activity"/>
    <property type="evidence" value="ECO:0007669"/>
    <property type="project" value="InterPro"/>
</dbReference>
<dbReference type="SUPFAM" id="SSF56601">
    <property type="entry name" value="beta-lactamase/transpeptidase-like"/>
    <property type="match status" value="1"/>
</dbReference>
<dbReference type="Pfam" id="PF00768">
    <property type="entry name" value="Peptidase_S11"/>
    <property type="match status" value="1"/>
</dbReference>
<feature type="active site" description="Proton acceptor" evidence="7">
    <location>
        <position position="82"/>
    </location>
</feature>
<evidence type="ECO:0000256" key="2">
    <source>
        <dbReference type="ARBA" id="ARBA00022729"/>
    </source>
</evidence>
<dbReference type="Proteomes" id="UP000199077">
    <property type="component" value="Chromosome I"/>
</dbReference>
<comment type="similarity">
    <text evidence="1 9">Belongs to the peptidase S11 family.</text>
</comment>
<keyword evidence="13" id="KW-0121">Carboxypeptidase</keyword>
<evidence type="ECO:0000256" key="3">
    <source>
        <dbReference type="ARBA" id="ARBA00022801"/>
    </source>
</evidence>
<feature type="region of interest" description="Disordered" evidence="10">
    <location>
        <begin position="305"/>
        <end position="350"/>
    </location>
</feature>
<evidence type="ECO:0000256" key="9">
    <source>
        <dbReference type="RuleBase" id="RU004016"/>
    </source>
</evidence>
<evidence type="ECO:0000256" key="11">
    <source>
        <dbReference type="SAM" id="Phobius"/>
    </source>
</evidence>
<feature type="active site" evidence="7">
    <location>
        <position position="134"/>
    </location>
</feature>
<dbReference type="STRING" id="443156.SAMN04489867_2040"/>
<dbReference type="PANTHER" id="PTHR21581">
    <property type="entry name" value="D-ALANYL-D-ALANINE CARBOXYPEPTIDASE"/>
    <property type="match status" value="1"/>
</dbReference>
<keyword evidence="11" id="KW-0812">Transmembrane</keyword>